<evidence type="ECO:0000313" key="2">
    <source>
        <dbReference type="Proteomes" id="UP000824093"/>
    </source>
</evidence>
<reference evidence="1" key="1">
    <citation type="submission" date="2020-10" db="EMBL/GenBank/DDBJ databases">
        <authorList>
            <person name="Gilroy R."/>
        </authorList>
    </citation>
    <scope>NUCLEOTIDE SEQUENCE</scope>
    <source>
        <strain evidence="1">CHK195-15760</strain>
    </source>
</reference>
<proteinExistence type="predicted"/>
<comment type="caution">
    <text evidence="1">The sequence shown here is derived from an EMBL/GenBank/DDBJ whole genome shotgun (WGS) entry which is preliminary data.</text>
</comment>
<evidence type="ECO:0000313" key="1">
    <source>
        <dbReference type="EMBL" id="HIU52022.1"/>
    </source>
</evidence>
<protein>
    <submittedName>
        <fullName evidence="1">Uncharacterized protein</fullName>
    </submittedName>
</protein>
<dbReference type="EMBL" id="DVNH01000040">
    <property type="protein sequence ID" value="HIU52022.1"/>
    <property type="molecule type" value="Genomic_DNA"/>
</dbReference>
<sequence length="95" mass="11122">MSKEKIENVTEKEGTKINVKILNIKNGLTEYNNVKIIKVKSEKYSIVIMEDYLPVIGEVEGDVEIITEDNIVKFKDIVGYYMHKHNQFKLFIKEE</sequence>
<dbReference type="Proteomes" id="UP000824093">
    <property type="component" value="Unassembled WGS sequence"/>
</dbReference>
<organism evidence="1 2">
    <name type="scientific">Candidatus Merdicola faecigallinarum</name>
    <dbReference type="NCBI Taxonomy" id="2840862"/>
    <lineage>
        <taxon>Bacteria</taxon>
        <taxon>Bacillati</taxon>
        <taxon>Bacillota</taxon>
        <taxon>Clostridia</taxon>
        <taxon>Candidatus Merdicola</taxon>
    </lineage>
</organism>
<gene>
    <name evidence="1" type="ORF">IAB70_05330</name>
</gene>
<name>A0A9D1M1V5_9FIRM</name>
<reference evidence="1" key="2">
    <citation type="journal article" date="2021" name="PeerJ">
        <title>Extensive microbial diversity within the chicken gut microbiome revealed by metagenomics and culture.</title>
        <authorList>
            <person name="Gilroy R."/>
            <person name="Ravi A."/>
            <person name="Getino M."/>
            <person name="Pursley I."/>
            <person name="Horton D.L."/>
            <person name="Alikhan N.F."/>
            <person name="Baker D."/>
            <person name="Gharbi K."/>
            <person name="Hall N."/>
            <person name="Watson M."/>
            <person name="Adriaenssens E.M."/>
            <person name="Foster-Nyarko E."/>
            <person name="Jarju S."/>
            <person name="Secka A."/>
            <person name="Antonio M."/>
            <person name="Oren A."/>
            <person name="Chaudhuri R.R."/>
            <person name="La Ragione R."/>
            <person name="Hildebrand F."/>
            <person name="Pallen M.J."/>
        </authorList>
    </citation>
    <scope>NUCLEOTIDE SEQUENCE</scope>
    <source>
        <strain evidence="1">CHK195-15760</strain>
    </source>
</reference>
<accession>A0A9D1M1V5</accession>
<dbReference type="AlphaFoldDB" id="A0A9D1M1V5"/>